<gene>
    <name evidence="6" type="ORF">T459_23343</name>
</gene>
<evidence type="ECO:0000256" key="5">
    <source>
        <dbReference type="RuleBase" id="RU362027"/>
    </source>
</evidence>
<dbReference type="InterPro" id="IPR029044">
    <property type="entry name" value="Nucleotide-diphossugar_trans"/>
</dbReference>
<protein>
    <recommendedName>
        <fullName evidence="5">Hexosyltransferase</fullName>
        <ecNumber evidence="5">2.4.1.-</ecNumber>
    </recommendedName>
</protein>
<name>A0A2G2YS25_CAPAN</name>
<dbReference type="AlphaFoldDB" id="A0A2G2YS25"/>
<dbReference type="Gene3D" id="3.90.550.10">
    <property type="entry name" value="Spore Coat Polysaccharide Biosynthesis Protein SpsA, Chain A"/>
    <property type="match status" value="1"/>
</dbReference>
<keyword evidence="4" id="KW-0808">Transferase</keyword>
<dbReference type="EMBL" id="AYRZ02000009">
    <property type="protein sequence ID" value="PHT72558.1"/>
    <property type="molecule type" value="Genomic_DNA"/>
</dbReference>
<accession>A0A2G2YS25</accession>
<dbReference type="InterPro" id="IPR029993">
    <property type="entry name" value="GAUT"/>
</dbReference>
<dbReference type="SUPFAM" id="SSF53448">
    <property type="entry name" value="Nucleotide-diphospho-sugar transferases"/>
    <property type="match status" value="1"/>
</dbReference>
<dbReference type="GO" id="GO:0000139">
    <property type="term" value="C:Golgi membrane"/>
    <property type="evidence" value="ECO:0007669"/>
    <property type="project" value="UniProtKB-SubCell"/>
</dbReference>
<keyword evidence="5" id="KW-0333">Golgi apparatus</keyword>
<evidence type="ECO:0000313" key="7">
    <source>
        <dbReference type="Proteomes" id="UP000222542"/>
    </source>
</evidence>
<evidence type="ECO:0000256" key="3">
    <source>
        <dbReference type="ARBA" id="ARBA00022676"/>
    </source>
</evidence>
<comment type="pathway">
    <text evidence="1 5">Glycan metabolism; pectin biosynthesis.</text>
</comment>
<reference evidence="6 7" key="1">
    <citation type="journal article" date="2014" name="Nat. Genet.">
        <title>Genome sequence of the hot pepper provides insights into the evolution of pungency in Capsicum species.</title>
        <authorList>
            <person name="Kim S."/>
            <person name="Park M."/>
            <person name="Yeom S.I."/>
            <person name="Kim Y.M."/>
            <person name="Lee J.M."/>
            <person name="Lee H.A."/>
            <person name="Seo E."/>
            <person name="Choi J."/>
            <person name="Cheong K."/>
            <person name="Kim K.T."/>
            <person name="Jung K."/>
            <person name="Lee G.W."/>
            <person name="Oh S.K."/>
            <person name="Bae C."/>
            <person name="Kim S.B."/>
            <person name="Lee H.Y."/>
            <person name="Kim S.Y."/>
            <person name="Kim M.S."/>
            <person name="Kang B.C."/>
            <person name="Jo Y.D."/>
            <person name="Yang H.B."/>
            <person name="Jeong H.J."/>
            <person name="Kang W.H."/>
            <person name="Kwon J.K."/>
            <person name="Shin C."/>
            <person name="Lim J.Y."/>
            <person name="Park J.H."/>
            <person name="Huh J.H."/>
            <person name="Kim J.S."/>
            <person name="Kim B.D."/>
            <person name="Cohen O."/>
            <person name="Paran I."/>
            <person name="Suh M.C."/>
            <person name="Lee S.B."/>
            <person name="Kim Y.K."/>
            <person name="Shin Y."/>
            <person name="Noh S.J."/>
            <person name="Park J."/>
            <person name="Seo Y.S."/>
            <person name="Kwon S.Y."/>
            <person name="Kim H.A."/>
            <person name="Park J.M."/>
            <person name="Kim H.J."/>
            <person name="Choi S.B."/>
            <person name="Bosland P.W."/>
            <person name="Reeves G."/>
            <person name="Jo S.H."/>
            <person name="Lee B.W."/>
            <person name="Cho H.T."/>
            <person name="Choi H.S."/>
            <person name="Lee M.S."/>
            <person name="Yu Y."/>
            <person name="Do Choi Y."/>
            <person name="Park B.S."/>
            <person name="van Deynze A."/>
            <person name="Ashrafi H."/>
            <person name="Hill T."/>
            <person name="Kim W.T."/>
            <person name="Pai H.S."/>
            <person name="Ahn H.K."/>
            <person name="Yeam I."/>
            <person name="Giovannoni J.J."/>
            <person name="Rose J.K."/>
            <person name="Sorensen I."/>
            <person name="Lee S.J."/>
            <person name="Kim R.W."/>
            <person name="Choi I.Y."/>
            <person name="Choi B.S."/>
            <person name="Lim J.S."/>
            <person name="Lee Y.H."/>
            <person name="Choi D."/>
        </authorList>
    </citation>
    <scope>NUCLEOTIDE SEQUENCE [LARGE SCALE GENOMIC DNA]</scope>
    <source>
        <strain evidence="7">cv. CM334</strain>
    </source>
</reference>
<dbReference type="Pfam" id="PF01501">
    <property type="entry name" value="Glyco_transf_8"/>
    <property type="match status" value="1"/>
</dbReference>
<keyword evidence="7" id="KW-1185">Reference proteome</keyword>
<dbReference type="Proteomes" id="UP000222542">
    <property type="component" value="Unassembled WGS sequence"/>
</dbReference>
<comment type="similarity">
    <text evidence="2 5">Belongs to the glycosyltransferase 8 family.</text>
</comment>
<evidence type="ECO:0000256" key="1">
    <source>
        <dbReference type="ARBA" id="ARBA00004877"/>
    </source>
</evidence>
<evidence type="ECO:0000313" key="6">
    <source>
        <dbReference type="EMBL" id="PHT72558.1"/>
    </source>
</evidence>
<comment type="subcellular location">
    <subcellularLocation>
        <location evidence="5">Golgi apparatus membrane</location>
        <topology evidence="5">Single-pass type II membrane protein</topology>
    </subcellularLocation>
</comment>
<keyword evidence="5" id="KW-0961">Cell wall biogenesis/degradation</keyword>
<dbReference type="GO" id="GO:0045489">
    <property type="term" value="P:pectin biosynthetic process"/>
    <property type="evidence" value="ECO:0007669"/>
    <property type="project" value="UniProtKB-UniPathway"/>
</dbReference>
<organism evidence="6 7">
    <name type="scientific">Capsicum annuum</name>
    <name type="common">Capsicum pepper</name>
    <dbReference type="NCBI Taxonomy" id="4072"/>
    <lineage>
        <taxon>Eukaryota</taxon>
        <taxon>Viridiplantae</taxon>
        <taxon>Streptophyta</taxon>
        <taxon>Embryophyta</taxon>
        <taxon>Tracheophyta</taxon>
        <taxon>Spermatophyta</taxon>
        <taxon>Magnoliopsida</taxon>
        <taxon>eudicotyledons</taxon>
        <taxon>Gunneridae</taxon>
        <taxon>Pentapetalae</taxon>
        <taxon>asterids</taxon>
        <taxon>lamiids</taxon>
        <taxon>Solanales</taxon>
        <taxon>Solanaceae</taxon>
        <taxon>Solanoideae</taxon>
        <taxon>Capsiceae</taxon>
        <taxon>Capsicum</taxon>
    </lineage>
</organism>
<dbReference type="UniPathway" id="UPA00845"/>
<sequence>MVQQTTWTQPLEKNEYDMPLIENLNSSFELGNPGALPPSLIVFEGYVHRIDPLWHISGLGYRYIINVIESILEDATVIHFCGPAKPWLEIGAPLRCEAYEPAM</sequence>
<dbReference type="EC" id="2.4.1.-" evidence="5"/>
<evidence type="ECO:0000256" key="4">
    <source>
        <dbReference type="ARBA" id="ARBA00022679"/>
    </source>
</evidence>
<keyword evidence="3 5" id="KW-0328">Glycosyltransferase</keyword>
<dbReference type="Gramene" id="PHT72558">
    <property type="protein sequence ID" value="PHT72558"/>
    <property type="gene ID" value="T459_23343"/>
</dbReference>
<dbReference type="InterPro" id="IPR002495">
    <property type="entry name" value="Glyco_trans_8"/>
</dbReference>
<comment type="caution">
    <text evidence="6">The sequence shown here is derived from an EMBL/GenBank/DDBJ whole genome shotgun (WGS) entry which is preliminary data.</text>
</comment>
<dbReference type="PANTHER" id="PTHR32116">
    <property type="entry name" value="GALACTURONOSYLTRANSFERASE 4-RELATED"/>
    <property type="match status" value="1"/>
</dbReference>
<dbReference type="GO" id="GO:0047262">
    <property type="term" value="F:polygalacturonate 4-alpha-galacturonosyltransferase activity"/>
    <property type="evidence" value="ECO:0007669"/>
    <property type="project" value="InterPro"/>
</dbReference>
<proteinExistence type="inferred from homology"/>
<dbReference type="STRING" id="4072.A0A2G2YS25"/>
<evidence type="ECO:0000256" key="2">
    <source>
        <dbReference type="ARBA" id="ARBA00006351"/>
    </source>
</evidence>
<reference evidence="6 7" key="2">
    <citation type="journal article" date="2017" name="Genome Biol.">
        <title>New reference genome sequences of hot pepper reveal the massive evolution of plant disease-resistance genes by retroduplication.</title>
        <authorList>
            <person name="Kim S."/>
            <person name="Park J."/>
            <person name="Yeom S.I."/>
            <person name="Kim Y.M."/>
            <person name="Seo E."/>
            <person name="Kim K.T."/>
            <person name="Kim M.S."/>
            <person name="Lee J.M."/>
            <person name="Cheong K."/>
            <person name="Shin H.S."/>
            <person name="Kim S.B."/>
            <person name="Han K."/>
            <person name="Lee J."/>
            <person name="Park M."/>
            <person name="Lee H.A."/>
            <person name="Lee H.Y."/>
            <person name="Lee Y."/>
            <person name="Oh S."/>
            <person name="Lee J.H."/>
            <person name="Choi E."/>
            <person name="Choi E."/>
            <person name="Lee S.E."/>
            <person name="Jeon J."/>
            <person name="Kim H."/>
            <person name="Choi G."/>
            <person name="Song H."/>
            <person name="Lee J."/>
            <person name="Lee S.C."/>
            <person name="Kwon J.K."/>
            <person name="Lee H.Y."/>
            <person name="Koo N."/>
            <person name="Hong Y."/>
            <person name="Kim R.W."/>
            <person name="Kang W.H."/>
            <person name="Huh J.H."/>
            <person name="Kang B.C."/>
            <person name="Yang T.J."/>
            <person name="Lee Y.H."/>
            <person name="Bennetzen J.L."/>
            <person name="Choi D."/>
        </authorList>
    </citation>
    <scope>NUCLEOTIDE SEQUENCE [LARGE SCALE GENOMIC DNA]</scope>
    <source>
        <strain evidence="7">cv. CM334</strain>
    </source>
</reference>
<dbReference type="PANTHER" id="PTHR32116:SF30">
    <property type="entry name" value="GALACTURONOSYLTRANSFERASE 15-RELATED"/>
    <property type="match status" value="1"/>
</dbReference>
<dbReference type="GO" id="GO:0071555">
    <property type="term" value="P:cell wall organization"/>
    <property type="evidence" value="ECO:0007669"/>
    <property type="project" value="UniProtKB-KW"/>
</dbReference>